<name>A0A2N0T1S7_BIFLN</name>
<accession>A0A2N0T1S7</accession>
<evidence type="ECO:0000313" key="1">
    <source>
        <dbReference type="EMBL" id="PKC89346.1"/>
    </source>
</evidence>
<proteinExistence type="predicted"/>
<reference evidence="1 2" key="1">
    <citation type="submission" date="2017-12" db="EMBL/GenBank/DDBJ databases">
        <title>Bifidobacterium longum APC/DPC strains.</title>
        <authorList>
            <person name="Arboleya S."/>
        </authorList>
    </citation>
    <scope>NUCLEOTIDE SEQUENCE [LARGE SCALE GENOMIC DNA]</scope>
    <source>
        <strain evidence="1 2">APC1503</strain>
    </source>
</reference>
<sequence length="131" mass="14835">MKRYMDLARNIFTGVLSDVPPDFIPVGTIIDEPDTPREDTPIKTYDSVESIATVKVDKTTLARIMPVRISIDELHDFLQKVPTDAVWEVQWNEECTNHYLIAENDNGSLTFTSVEGPVTSGYKLVFDFPLK</sequence>
<gene>
    <name evidence="1" type="ORF">APC1503_0919</name>
</gene>
<comment type="caution">
    <text evidence="1">The sequence shown here is derived from an EMBL/GenBank/DDBJ whole genome shotgun (WGS) entry which is preliminary data.</text>
</comment>
<dbReference type="Proteomes" id="UP000232654">
    <property type="component" value="Unassembled WGS sequence"/>
</dbReference>
<dbReference type="AlphaFoldDB" id="A0A2N0T1S7"/>
<evidence type="ECO:0000313" key="2">
    <source>
        <dbReference type="Proteomes" id="UP000232654"/>
    </source>
</evidence>
<protein>
    <submittedName>
        <fullName evidence="1">Uncharacterized protein</fullName>
    </submittedName>
</protein>
<dbReference type="RefSeq" id="WP_101011146.1">
    <property type="nucleotide sequence ID" value="NZ_PJDT01000014.1"/>
</dbReference>
<organism evidence="1 2">
    <name type="scientific">Bifidobacterium longum</name>
    <dbReference type="NCBI Taxonomy" id="216816"/>
    <lineage>
        <taxon>Bacteria</taxon>
        <taxon>Bacillati</taxon>
        <taxon>Actinomycetota</taxon>
        <taxon>Actinomycetes</taxon>
        <taxon>Bifidobacteriales</taxon>
        <taxon>Bifidobacteriaceae</taxon>
        <taxon>Bifidobacterium</taxon>
    </lineage>
</organism>
<dbReference type="EMBL" id="PJDT01000014">
    <property type="protein sequence ID" value="PKC89346.1"/>
    <property type="molecule type" value="Genomic_DNA"/>
</dbReference>